<evidence type="ECO:0000313" key="1">
    <source>
        <dbReference type="EMBL" id="KAJ0075322.1"/>
    </source>
</evidence>
<evidence type="ECO:0000313" key="2">
    <source>
        <dbReference type="Proteomes" id="UP001164250"/>
    </source>
</evidence>
<dbReference type="EMBL" id="CM047910">
    <property type="protein sequence ID" value="KAJ0075322.1"/>
    <property type="molecule type" value="Genomic_DNA"/>
</dbReference>
<proteinExistence type="predicted"/>
<reference evidence="2" key="1">
    <citation type="journal article" date="2023" name="G3 (Bethesda)">
        <title>Genome assembly and association tests identify interacting loci associated with vigor, precocity, and sex in interspecific pistachio rootstocks.</title>
        <authorList>
            <person name="Palmer W."/>
            <person name="Jacygrad E."/>
            <person name="Sagayaradj S."/>
            <person name="Cavanaugh K."/>
            <person name="Han R."/>
            <person name="Bertier L."/>
            <person name="Beede B."/>
            <person name="Kafkas S."/>
            <person name="Golino D."/>
            <person name="Preece J."/>
            <person name="Michelmore R."/>
        </authorList>
    </citation>
    <scope>NUCLEOTIDE SEQUENCE [LARGE SCALE GENOMIC DNA]</scope>
</reference>
<comment type="caution">
    <text evidence="1">The sequence shown here is derived from an EMBL/GenBank/DDBJ whole genome shotgun (WGS) entry which is preliminary data.</text>
</comment>
<gene>
    <name evidence="1" type="ORF">Patl1_33450</name>
</gene>
<sequence length="111" mass="12589">MAMLFEELLSEFPWLVARLPKEIVATQSADKYATQTTILIQIVGVDFRLEPKMMRIICKRRLSTTSNRISHPFQNFLTPSANSCTAPIFSSMIKLQSTINLRGKKPFVVAN</sequence>
<keyword evidence="2" id="KW-1185">Reference proteome</keyword>
<protein>
    <submittedName>
        <fullName evidence="1">Uncharacterized protein</fullName>
    </submittedName>
</protein>
<accession>A0ACC0ZQ39</accession>
<organism evidence="1 2">
    <name type="scientific">Pistacia atlantica</name>
    <dbReference type="NCBI Taxonomy" id="434234"/>
    <lineage>
        <taxon>Eukaryota</taxon>
        <taxon>Viridiplantae</taxon>
        <taxon>Streptophyta</taxon>
        <taxon>Embryophyta</taxon>
        <taxon>Tracheophyta</taxon>
        <taxon>Spermatophyta</taxon>
        <taxon>Magnoliopsida</taxon>
        <taxon>eudicotyledons</taxon>
        <taxon>Gunneridae</taxon>
        <taxon>Pentapetalae</taxon>
        <taxon>rosids</taxon>
        <taxon>malvids</taxon>
        <taxon>Sapindales</taxon>
        <taxon>Anacardiaceae</taxon>
        <taxon>Pistacia</taxon>
    </lineage>
</organism>
<name>A0ACC0ZQ39_9ROSI</name>
<dbReference type="Proteomes" id="UP001164250">
    <property type="component" value="Chromosome 15"/>
</dbReference>